<keyword evidence="5 9" id="KW-0732">Signal</keyword>
<organism evidence="10 11">
    <name type="scientific">Vibrio palustris</name>
    <dbReference type="NCBI Taxonomy" id="1918946"/>
    <lineage>
        <taxon>Bacteria</taxon>
        <taxon>Pseudomonadati</taxon>
        <taxon>Pseudomonadota</taxon>
        <taxon>Gammaproteobacteria</taxon>
        <taxon>Vibrionales</taxon>
        <taxon>Vibrionaceae</taxon>
        <taxon>Vibrio</taxon>
    </lineage>
</organism>
<comment type="subcellular location">
    <subcellularLocation>
        <location evidence="1">Cell outer membrane</location>
    </subcellularLocation>
</comment>
<evidence type="ECO:0000256" key="8">
    <source>
        <dbReference type="ARBA" id="ARBA00074212"/>
    </source>
</evidence>
<proteinExistence type="inferred from homology"/>
<keyword evidence="4" id="KW-0812">Transmembrane</keyword>
<feature type="chain" id="PRO_5013317661" description="Outer membrane protein W" evidence="9">
    <location>
        <begin position="22"/>
        <end position="214"/>
    </location>
</feature>
<dbReference type="InterPro" id="IPR005618">
    <property type="entry name" value="OMPW"/>
</dbReference>
<gene>
    <name evidence="10" type="primary">ompW</name>
    <name evidence="10" type="ORF">VPAL9027_02055</name>
</gene>
<dbReference type="InterPro" id="IPR011250">
    <property type="entry name" value="OMP/PagP_B-barrel"/>
</dbReference>
<dbReference type="AlphaFoldDB" id="A0A1R4B585"/>
<evidence type="ECO:0000313" key="10">
    <source>
        <dbReference type="EMBL" id="SJL84075.1"/>
    </source>
</evidence>
<evidence type="ECO:0000313" key="11">
    <source>
        <dbReference type="Proteomes" id="UP000189475"/>
    </source>
</evidence>
<dbReference type="PANTHER" id="PTHR36920">
    <property type="match status" value="1"/>
</dbReference>
<dbReference type="GO" id="GO:0055085">
    <property type="term" value="P:transmembrane transport"/>
    <property type="evidence" value="ECO:0007669"/>
    <property type="project" value="TreeGrafter"/>
</dbReference>
<dbReference type="SUPFAM" id="SSF56925">
    <property type="entry name" value="OMPA-like"/>
    <property type="match status" value="1"/>
</dbReference>
<dbReference type="Gene3D" id="2.40.160.20">
    <property type="match status" value="1"/>
</dbReference>
<dbReference type="STRING" id="1918946.VPAL9027_02055"/>
<dbReference type="RefSeq" id="WP_077314474.1">
    <property type="nucleotide sequence ID" value="NZ_AP024888.1"/>
</dbReference>
<evidence type="ECO:0000256" key="7">
    <source>
        <dbReference type="ARBA" id="ARBA00023237"/>
    </source>
</evidence>
<evidence type="ECO:0000256" key="9">
    <source>
        <dbReference type="SAM" id="SignalP"/>
    </source>
</evidence>
<keyword evidence="6" id="KW-0472">Membrane</keyword>
<dbReference type="PANTHER" id="PTHR36920:SF1">
    <property type="entry name" value="OUTER MEMBRANE PROTEIN W"/>
    <property type="match status" value="1"/>
</dbReference>
<comment type="similarity">
    <text evidence="2">Belongs to the OmpW/AlkL family.</text>
</comment>
<keyword evidence="11" id="KW-1185">Reference proteome</keyword>
<dbReference type="OrthoDB" id="9807574at2"/>
<evidence type="ECO:0000256" key="3">
    <source>
        <dbReference type="ARBA" id="ARBA00022452"/>
    </source>
</evidence>
<dbReference type="GO" id="GO:0009279">
    <property type="term" value="C:cell outer membrane"/>
    <property type="evidence" value="ECO:0007669"/>
    <property type="project" value="UniProtKB-SubCell"/>
</dbReference>
<evidence type="ECO:0000256" key="6">
    <source>
        <dbReference type="ARBA" id="ARBA00023136"/>
    </source>
</evidence>
<dbReference type="FunFam" id="2.40.160.20:FF:000001">
    <property type="entry name" value="Outer membrane protein W"/>
    <property type="match status" value="1"/>
</dbReference>
<evidence type="ECO:0000256" key="5">
    <source>
        <dbReference type="ARBA" id="ARBA00022729"/>
    </source>
</evidence>
<keyword evidence="3" id="KW-1134">Transmembrane beta strand</keyword>
<evidence type="ECO:0000256" key="2">
    <source>
        <dbReference type="ARBA" id="ARBA00009330"/>
    </source>
</evidence>
<dbReference type="Pfam" id="PF03922">
    <property type="entry name" value="OmpW"/>
    <property type="match status" value="1"/>
</dbReference>
<name>A0A1R4B585_9VIBR</name>
<evidence type="ECO:0000256" key="1">
    <source>
        <dbReference type="ARBA" id="ARBA00004442"/>
    </source>
</evidence>
<dbReference type="Proteomes" id="UP000189475">
    <property type="component" value="Unassembled WGS sequence"/>
</dbReference>
<reference evidence="10 11" key="1">
    <citation type="submission" date="2017-02" db="EMBL/GenBank/DDBJ databases">
        <authorList>
            <person name="Peterson S.W."/>
        </authorList>
    </citation>
    <scope>NUCLEOTIDE SEQUENCE [LARGE SCALE GENOMIC DNA]</scope>
    <source>
        <strain evidence="10 11">CECT 9027</strain>
    </source>
</reference>
<protein>
    <recommendedName>
        <fullName evidence="8">Outer membrane protein W</fullName>
    </recommendedName>
</protein>
<evidence type="ECO:0000256" key="4">
    <source>
        <dbReference type="ARBA" id="ARBA00022692"/>
    </source>
</evidence>
<keyword evidence="7" id="KW-0998">Cell outer membrane</keyword>
<sequence length="214" mass="23216">MKKTLCGLAVISALFSANVLAHQQGDIFVRAGLAAVVPLDSSDDILDSNDGLKVNSAAQLGLTIDYMLTDHISLELLGATPFEHDISTDFGGLGEVATTKQLPPTLMVNYYFNEPAAKWQPYAGVGVNFTNFYDNSFNDTGKDAGLSDLDLDNSWGAALDIGVDYQVNEHWLVNAAVWYTDIRTTAHYKVAGDEHSTNVDINPLVFMASVGYKF</sequence>
<dbReference type="NCBIfam" id="NF008202">
    <property type="entry name" value="PRK10959.1"/>
    <property type="match status" value="1"/>
</dbReference>
<dbReference type="EMBL" id="FUFT01000005">
    <property type="protein sequence ID" value="SJL84075.1"/>
    <property type="molecule type" value="Genomic_DNA"/>
</dbReference>
<feature type="signal peptide" evidence="9">
    <location>
        <begin position="1"/>
        <end position="21"/>
    </location>
</feature>
<accession>A0A1R4B585</accession>